<evidence type="ECO:0000313" key="5">
    <source>
        <dbReference type="EMBL" id="CDZ76420.1"/>
    </source>
</evidence>
<evidence type="ECO:0000256" key="3">
    <source>
        <dbReference type="ARBA" id="ARBA00023163"/>
    </source>
</evidence>
<keyword evidence="6" id="KW-1185">Reference proteome</keyword>
<keyword evidence="1" id="KW-0805">Transcription regulation</keyword>
<dbReference type="SUPFAM" id="SSF55785">
    <property type="entry name" value="PYP-like sensor domain (PAS domain)"/>
    <property type="match status" value="1"/>
</dbReference>
<dbReference type="Pfam" id="PF08448">
    <property type="entry name" value="PAS_4"/>
    <property type="match status" value="1"/>
</dbReference>
<dbReference type="STRING" id="1034943.BN59_00689"/>
<dbReference type="GO" id="GO:0003677">
    <property type="term" value="F:DNA binding"/>
    <property type="evidence" value="ECO:0007669"/>
    <property type="project" value="UniProtKB-KW"/>
</dbReference>
<proteinExistence type="predicted"/>
<protein>
    <submittedName>
        <fullName evidence="5">Response regulator FixJ</fullName>
    </submittedName>
</protein>
<dbReference type="Proteomes" id="UP000044071">
    <property type="component" value="Unassembled WGS sequence"/>
</dbReference>
<dbReference type="EMBL" id="CCSB01000001">
    <property type="protein sequence ID" value="CDZ76420.1"/>
    <property type="molecule type" value="Genomic_DNA"/>
</dbReference>
<dbReference type="RefSeq" id="WP_043872951.1">
    <property type="nucleotide sequence ID" value="NZ_CCVW01000001.1"/>
</dbReference>
<dbReference type="InterPro" id="IPR000792">
    <property type="entry name" value="Tscrpt_reg_LuxR_C"/>
</dbReference>
<dbReference type="Pfam" id="PF00196">
    <property type="entry name" value="GerE"/>
    <property type="match status" value="1"/>
</dbReference>
<name>A0A078KPY5_9GAMM</name>
<dbReference type="GO" id="GO:0006355">
    <property type="term" value="P:regulation of DNA-templated transcription"/>
    <property type="evidence" value="ECO:0007669"/>
    <property type="project" value="InterPro"/>
</dbReference>
<dbReference type="AlphaFoldDB" id="A0A078KPY5"/>
<sequence>MQIKIDLSHRIYRCQNGIRLVNPTEATLLPDNNYGQATPHTVSSVLALPFNFFFLNTQGQTELMNDECALICGFQSAADSIGKSLYDVSEKESAKDLIDNCTEVIKSKTVGIFEEENLRNDGTSLEFLTIKCPWYDERAQVIGVFGCSIVLGKHKLASSLSAVIQLGLFDSEQLPMKGTNNLNINKNYLSKREMDCLQLTIKGYTAKRIGRELGISHRTVEEYLVNLRMKMGASSKAELIEMTIDQFIS</sequence>
<feature type="domain" description="HTH luxR-type" evidence="4">
    <location>
        <begin position="182"/>
        <end position="247"/>
    </location>
</feature>
<dbReference type="InterPro" id="IPR000014">
    <property type="entry name" value="PAS"/>
</dbReference>
<dbReference type="CDD" id="cd00130">
    <property type="entry name" value="PAS"/>
    <property type="match status" value="1"/>
</dbReference>
<keyword evidence="2" id="KW-0238">DNA-binding</keyword>
<dbReference type="PANTHER" id="PTHR44688:SF16">
    <property type="entry name" value="DNA-BINDING TRANSCRIPTIONAL ACTIVATOR DEVR_DOSR"/>
    <property type="match status" value="1"/>
</dbReference>
<dbReference type="PANTHER" id="PTHR44688">
    <property type="entry name" value="DNA-BINDING TRANSCRIPTIONAL ACTIVATOR DEVR_DOSR"/>
    <property type="match status" value="1"/>
</dbReference>
<dbReference type="PROSITE" id="PS00622">
    <property type="entry name" value="HTH_LUXR_1"/>
    <property type="match status" value="1"/>
</dbReference>
<dbReference type="OrthoDB" id="5654355at2"/>
<dbReference type="Gene3D" id="1.10.10.10">
    <property type="entry name" value="Winged helix-like DNA-binding domain superfamily/Winged helix DNA-binding domain"/>
    <property type="match status" value="1"/>
</dbReference>
<dbReference type="InterPro" id="IPR016032">
    <property type="entry name" value="Sig_transdc_resp-reg_C-effctor"/>
</dbReference>
<keyword evidence="3" id="KW-0804">Transcription</keyword>
<dbReference type="PRINTS" id="PR00038">
    <property type="entry name" value="HTHLUXR"/>
</dbReference>
<dbReference type="Gene3D" id="3.30.450.20">
    <property type="entry name" value="PAS domain"/>
    <property type="match status" value="1"/>
</dbReference>
<dbReference type="InterPro" id="IPR036388">
    <property type="entry name" value="WH-like_DNA-bd_sf"/>
</dbReference>
<gene>
    <name evidence="5" type="ORF">BN59_00689</name>
</gene>
<dbReference type="eggNOG" id="COG2771">
    <property type="taxonomic scope" value="Bacteria"/>
</dbReference>
<evidence type="ECO:0000259" key="4">
    <source>
        <dbReference type="PROSITE" id="PS50043"/>
    </source>
</evidence>
<dbReference type="InterPro" id="IPR035965">
    <property type="entry name" value="PAS-like_dom_sf"/>
</dbReference>
<dbReference type="PROSITE" id="PS50043">
    <property type="entry name" value="HTH_LUXR_2"/>
    <property type="match status" value="1"/>
</dbReference>
<dbReference type="SMART" id="SM00421">
    <property type="entry name" value="HTH_LUXR"/>
    <property type="match status" value="1"/>
</dbReference>
<reference evidence="5 6" key="1">
    <citation type="submission" date="2014-06" db="EMBL/GenBank/DDBJ databases">
        <authorList>
            <person name="Urmite Genomes Urmite Genomes"/>
        </authorList>
    </citation>
    <scope>NUCLEOTIDE SEQUENCE [LARGE SCALE GENOMIC DNA]</scope>
</reference>
<dbReference type="CDD" id="cd06170">
    <property type="entry name" value="LuxR_C_like"/>
    <property type="match status" value="1"/>
</dbReference>
<dbReference type="SUPFAM" id="SSF46894">
    <property type="entry name" value="C-terminal effector domain of the bipartite response regulators"/>
    <property type="match status" value="1"/>
</dbReference>
<dbReference type="InterPro" id="IPR013656">
    <property type="entry name" value="PAS_4"/>
</dbReference>
<organism evidence="5 6">
    <name type="scientific">Legionella massiliensis</name>
    <dbReference type="NCBI Taxonomy" id="1034943"/>
    <lineage>
        <taxon>Bacteria</taxon>
        <taxon>Pseudomonadati</taxon>
        <taxon>Pseudomonadota</taxon>
        <taxon>Gammaproteobacteria</taxon>
        <taxon>Legionellales</taxon>
        <taxon>Legionellaceae</taxon>
        <taxon>Legionella</taxon>
    </lineage>
</organism>
<evidence type="ECO:0000256" key="2">
    <source>
        <dbReference type="ARBA" id="ARBA00023125"/>
    </source>
</evidence>
<accession>A0A078KPY5</accession>
<evidence type="ECO:0000313" key="6">
    <source>
        <dbReference type="Proteomes" id="UP000044071"/>
    </source>
</evidence>
<evidence type="ECO:0000256" key="1">
    <source>
        <dbReference type="ARBA" id="ARBA00023015"/>
    </source>
</evidence>